<dbReference type="AlphaFoldDB" id="A0A370HA78"/>
<dbReference type="SUPFAM" id="SSF47336">
    <property type="entry name" value="ACP-like"/>
    <property type="match status" value="1"/>
</dbReference>
<dbReference type="Proteomes" id="UP000255355">
    <property type="component" value="Unassembled WGS sequence"/>
</dbReference>
<accession>A0A370HA78</accession>
<evidence type="ECO:0000313" key="2">
    <source>
        <dbReference type="EMBL" id="RDI53346.1"/>
    </source>
</evidence>
<dbReference type="Gene3D" id="1.10.1200.10">
    <property type="entry name" value="ACP-like"/>
    <property type="match status" value="1"/>
</dbReference>
<dbReference type="RefSeq" id="WP_246010976.1">
    <property type="nucleotide sequence ID" value="NZ_QQAZ01000003.1"/>
</dbReference>
<reference evidence="2 3" key="1">
    <citation type="submission" date="2018-07" db="EMBL/GenBank/DDBJ databases">
        <title>Genomic Encyclopedia of Type Strains, Phase IV (KMG-IV): sequencing the most valuable type-strain genomes for metagenomic binning, comparative biology and taxonomic classification.</title>
        <authorList>
            <person name="Goeker M."/>
        </authorList>
    </citation>
    <scope>NUCLEOTIDE SEQUENCE [LARGE SCALE GENOMIC DNA]</scope>
    <source>
        <strain evidence="2 3">DSM 44952</strain>
    </source>
</reference>
<gene>
    <name evidence="2" type="ORF">DFR68_103735</name>
</gene>
<feature type="domain" description="Carrier" evidence="1">
    <location>
        <begin position="7"/>
        <end position="88"/>
    </location>
</feature>
<proteinExistence type="predicted"/>
<comment type="caution">
    <text evidence="2">The sequence shown here is derived from an EMBL/GenBank/DDBJ whole genome shotgun (WGS) entry which is preliminary data.</text>
</comment>
<organism evidence="2 3">
    <name type="scientific">Nocardia mexicana</name>
    <dbReference type="NCBI Taxonomy" id="279262"/>
    <lineage>
        <taxon>Bacteria</taxon>
        <taxon>Bacillati</taxon>
        <taxon>Actinomycetota</taxon>
        <taxon>Actinomycetes</taxon>
        <taxon>Mycobacteriales</taxon>
        <taxon>Nocardiaceae</taxon>
        <taxon>Nocardia</taxon>
    </lineage>
</organism>
<dbReference type="STRING" id="1210089.GCA_001613165_00095"/>
<dbReference type="PROSITE" id="PS50075">
    <property type="entry name" value="CARRIER"/>
    <property type="match status" value="1"/>
</dbReference>
<dbReference type="Pfam" id="PF00550">
    <property type="entry name" value="PP-binding"/>
    <property type="match status" value="1"/>
</dbReference>
<protein>
    <submittedName>
        <fullName evidence="2">Acyl carrier protein</fullName>
    </submittedName>
</protein>
<dbReference type="InterPro" id="IPR009081">
    <property type="entry name" value="PP-bd_ACP"/>
</dbReference>
<dbReference type="EMBL" id="QQAZ01000003">
    <property type="protein sequence ID" value="RDI53346.1"/>
    <property type="molecule type" value="Genomic_DNA"/>
</dbReference>
<evidence type="ECO:0000259" key="1">
    <source>
        <dbReference type="PROSITE" id="PS50075"/>
    </source>
</evidence>
<evidence type="ECO:0000313" key="3">
    <source>
        <dbReference type="Proteomes" id="UP000255355"/>
    </source>
</evidence>
<keyword evidence="3" id="KW-1185">Reference proteome</keyword>
<dbReference type="InterPro" id="IPR036736">
    <property type="entry name" value="ACP-like_sf"/>
</dbReference>
<name>A0A370HA78_9NOCA</name>
<sequence>MLVDYVEPVTGRREVLAAELLAYFGSLASAELSSDDDIFALGLVNSLRALEIVVHVERTYGISVEVEDLDLDNFRTAALAAAFVERKQSGNDPS</sequence>